<reference evidence="8 9" key="1">
    <citation type="submission" date="2019-03" db="EMBL/GenBank/DDBJ databases">
        <title>Genomic Encyclopedia of Type Strains, Phase IV (KMG-IV): sequencing the most valuable type-strain genomes for metagenomic binning, comparative biology and taxonomic classification.</title>
        <authorList>
            <person name="Goeker M."/>
        </authorList>
    </citation>
    <scope>NUCLEOTIDE SEQUENCE [LARGE SCALE GENOMIC DNA]</scope>
    <source>
        <strain evidence="8 9">DSM 102969</strain>
    </source>
</reference>
<dbReference type="UniPathway" id="UPA00124"/>
<dbReference type="InterPro" id="IPR005913">
    <property type="entry name" value="dTDP_dehydrorham_reduct"/>
</dbReference>
<dbReference type="InterPro" id="IPR036291">
    <property type="entry name" value="NAD(P)-bd_dom_sf"/>
</dbReference>
<protein>
    <recommendedName>
        <fullName evidence="4 6">dTDP-4-dehydrorhamnose reductase</fullName>
        <ecNumber evidence="3 6">1.1.1.133</ecNumber>
    </recommendedName>
</protein>
<accession>A0A4R6RBF3</accession>
<dbReference type="InterPro" id="IPR029903">
    <property type="entry name" value="RmlD-like-bd"/>
</dbReference>
<evidence type="ECO:0000259" key="7">
    <source>
        <dbReference type="Pfam" id="PF04321"/>
    </source>
</evidence>
<sequence length="293" mass="30455">MRLLVTGREGQVVTALKEIGPAAGHEIVALGRPDLDLADAASVAAAVERVRPDAVISAAAYTAVDKAETEPDVALAVNATGPGALAAAAARLGIPVVHLSTDYVFDGTKPTPYVETDPVGPRSVYGSTKLEGERAVLAAQPRSAVLRTAWVYAPFGANFVRTMLRLSETMDVVRVVADQRGTPTSAHDIAAAVVAVAGNLVARADDAALAGVFHMTGAGEATWADFAEAVFAGAARRGGKAPRVERITTAEFPRPAPRPANSRLDCGKLARTHGVTLPDWRVSLDAVLDRLLA</sequence>
<keyword evidence="6" id="KW-0560">Oxidoreductase</keyword>
<dbReference type="Proteomes" id="UP000294547">
    <property type="component" value="Unassembled WGS sequence"/>
</dbReference>
<dbReference type="Gene3D" id="3.90.25.10">
    <property type="entry name" value="UDP-galactose 4-epimerase, domain 1"/>
    <property type="match status" value="1"/>
</dbReference>
<dbReference type="PANTHER" id="PTHR10491">
    <property type="entry name" value="DTDP-4-DEHYDRORHAMNOSE REDUCTASE"/>
    <property type="match status" value="1"/>
</dbReference>
<evidence type="ECO:0000313" key="9">
    <source>
        <dbReference type="Proteomes" id="UP000294547"/>
    </source>
</evidence>
<dbReference type="SUPFAM" id="SSF51735">
    <property type="entry name" value="NAD(P)-binding Rossmann-fold domains"/>
    <property type="match status" value="1"/>
</dbReference>
<comment type="cofactor">
    <cofactor evidence="6">
        <name>Mg(2+)</name>
        <dbReference type="ChEBI" id="CHEBI:18420"/>
    </cofactor>
    <text evidence="6">Binds 1 Mg(2+) ion per monomer.</text>
</comment>
<gene>
    <name evidence="8" type="ORF">EDD54_3275</name>
</gene>
<comment type="similarity">
    <text evidence="2 6">Belongs to the dTDP-4-dehydrorhamnose reductase family.</text>
</comment>
<keyword evidence="6" id="KW-0521">NADP</keyword>
<keyword evidence="9" id="KW-1185">Reference proteome</keyword>
<evidence type="ECO:0000256" key="1">
    <source>
        <dbReference type="ARBA" id="ARBA00004781"/>
    </source>
</evidence>
<dbReference type="GO" id="GO:0008831">
    <property type="term" value="F:dTDP-4-dehydrorhamnose reductase activity"/>
    <property type="evidence" value="ECO:0007669"/>
    <property type="project" value="UniProtKB-EC"/>
</dbReference>
<dbReference type="AlphaFoldDB" id="A0A4R6RBF3"/>
<dbReference type="Gene3D" id="3.40.50.720">
    <property type="entry name" value="NAD(P)-binding Rossmann-like Domain"/>
    <property type="match status" value="1"/>
</dbReference>
<comment type="catalytic activity">
    <reaction evidence="5 6">
        <text>dTDP-beta-L-rhamnose + NADP(+) = dTDP-4-dehydro-beta-L-rhamnose + NADPH + H(+)</text>
        <dbReference type="Rhea" id="RHEA:21796"/>
        <dbReference type="ChEBI" id="CHEBI:15378"/>
        <dbReference type="ChEBI" id="CHEBI:57510"/>
        <dbReference type="ChEBI" id="CHEBI:57783"/>
        <dbReference type="ChEBI" id="CHEBI:58349"/>
        <dbReference type="ChEBI" id="CHEBI:62830"/>
        <dbReference type="EC" id="1.1.1.133"/>
    </reaction>
</comment>
<organism evidence="8 9">
    <name type="scientific">Oharaeibacter diazotrophicus</name>
    <dbReference type="NCBI Taxonomy" id="1920512"/>
    <lineage>
        <taxon>Bacteria</taxon>
        <taxon>Pseudomonadati</taxon>
        <taxon>Pseudomonadota</taxon>
        <taxon>Alphaproteobacteria</taxon>
        <taxon>Hyphomicrobiales</taxon>
        <taxon>Pleomorphomonadaceae</taxon>
        <taxon>Oharaeibacter</taxon>
    </lineage>
</organism>
<evidence type="ECO:0000256" key="5">
    <source>
        <dbReference type="ARBA" id="ARBA00048200"/>
    </source>
</evidence>
<name>A0A4R6RBF3_9HYPH</name>
<dbReference type="EC" id="1.1.1.133" evidence="3 6"/>
<dbReference type="PANTHER" id="PTHR10491:SF4">
    <property type="entry name" value="METHIONINE ADENOSYLTRANSFERASE 2 SUBUNIT BETA"/>
    <property type="match status" value="1"/>
</dbReference>
<proteinExistence type="inferred from homology"/>
<evidence type="ECO:0000256" key="6">
    <source>
        <dbReference type="RuleBase" id="RU364082"/>
    </source>
</evidence>
<evidence type="ECO:0000256" key="3">
    <source>
        <dbReference type="ARBA" id="ARBA00012929"/>
    </source>
</evidence>
<evidence type="ECO:0000313" key="8">
    <source>
        <dbReference type="EMBL" id="TDP83315.1"/>
    </source>
</evidence>
<dbReference type="CDD" id="cd05254">
    <property type="entry name" value="dTDP_HR_like_SDR_e"/>
    <property type="match status" value="1"/>
</dbReference>
<dbReference type="RefSeq" id="WP_126541784.1">
    <property type="nucleotide sequence ID" value="NZ_BSPM01000009.1"/>
</dbReference>
<evidence type="ECO:0000256" key="4">
    <source>
        <dbReference type="ARBA" id="ARBA00017099"/>
    </source>
</evidence>
<comment type="function">
    <text evidence="6">Catalyzes the reduction of dTDP-6-deoxy-L-lyxo-4-hexulose to yield dTDP-L-rhamnose.</text>
</comment>
<evidence type="ECO:0000256" key="2">
    <source>
        <dbReference type="ARBA" id="ARBA00010944"/>
    </source>
</evidence>
<dbReference type="NCBIfam" id="TIGR01214">
    <property type="entry name" value="rmlD"/>
    <property type="match status" value="1"/>
</dbReference>
<feature type="domain" description="RmlD-like substrate binding" evidence="7">
    <location>
        <begin position="1"/>
        <end position="291"/>
    </location>
</feature>
<dbReference type="GO" id="GO:0019305">
    <property type="term" value="P:dTDP-rhamnose biosynthetic process"/>
    <property type="evidence" value="ECO:0007669"/>
    <property type="project" value="UniProtKB-UniPathway"/>
</dbReference>
<comment type="pathway">
    <text evidence="1 6">Carbohydrate biosynthesis; dTDP-L-rhamnose biosynthesis.</text>
</comment>
<dbReference type="Pfam" id="PF04321">
    <property type="entry name" value="RmlD_sub_bind"/>
    <property type="match status" value="1"/>
</dbReference>
<dbReference type="OrthoDB" id="9803892at2"/>
<comment type="caution">
    <text evidence="8">The sequence shown here is derived from an EMBL/GenBank/DDBJ whole genome shotgun (WGS) entry which is preliminary data.</text>
</comment>
<dbReference type="EMBL" id="SNXY01000009">
    <property type="protein sequence ID" value="TDP83315.1"/>
    <property type="molecule type" value="Genomic_DNA"/>
</dbReference>